<protein>
    <submittedName>
        <fullName evidence="2">Uncharacterized protein</fullName>
    </submittedName>
</protein>
<accession>A0A6D2IVP3</accession>
<evidence type="ECO:0000313" key="2">
    <source>
        <dbReference type="EMBL" id="CAA7029542.1"/>
    </source>
</evidence>
<dbReference type="Proteomes" id="UP000467841">
    <property type="component" value="Unassembled WGS sequence"/>
</dbReference>
<sequence length="68" mass="7369">MNGVRRNSGKSSDGSPDSSWDPHPPVIIPVHRRYGPVSLTQIAAFRNCRGADGALIRQTANSDAPEHF</sequence>
<name>A0A6D2IVP3_9BRAS</name>
<comment type="caution">
    <text evidence="2">The sequence shown here is derived from an EMBL/GenBank/DDBJ whole genome shotgun (WGS) entry which is preliminary data.</text>
</comment>
<organism evidence="2 3">
    <name type="scientific">Microthlaspi erraticum</name>
    <dbReference type="NCBI Taxonomy" id="1685480"/>
    <lineage>
        <taxon>Eukaryota</taxon>
        <taxon>Viridiplantae</taxon>
        <taxon>Streptophyta</taxon>
        <taxon>Embryophyta</taxon>
        <taxon>Tracheophyta</taxon>
        <taxon>Spermatophyta</taxon>
        <taxon>Magnoliopsida</taxon>
        <taxon>eudicotyledons</taxon>
        <taxon>Gunneridae</taxon>
        <taxon>Pentapetalae</taxon>
        <taxon>rosids</taxon>
        <taxon>malvids</taxon>
        <taxon>Brassicales</taxon>
        <taxon>Brassicaceae</taxon>
        <taxon>Coluteocarpeae</taxon>
        <taxon>Microthlaspi</taxon>
    </lineage>
</organism>
<feature type="region of interest" description="Disordered" evidence="1">
    <location>
        <begin position="1"/>
        <end position="26"/>
    </location>
</feature>
<dbReference type="EMBL" id="CACVBM020001084">
    <property type="protein sequence ID" value="CAA7029542.1"/>
    <property type="molecule type" value="Genomic_DNA"/>
</dbReference>
<keyword evidence="3" id="KW-1185">Reference proteome</keyword>
<evidence type="ECO:0000256" key="1">
    <source>
        <dbReference type="SAM" id="MobiDB-lite"/>
    </source>
</evidence>
<gene>
    <name evidence="2" type="ORF">MERR_LOCUS16777</name>
</gene>
<dbReference type="AlphaFoldDB" id="A0A6D2IVP3"/>
<feature type="compositionally biased region" description="Low complexity" evidence="1">
    <location>
        <begin position="9"/>
        <end position="21"/>
    </location>
</feature>
<evidence type="ECO:0000313" key="3">
    <source>
        <dbReference type="Proteomes" id="UP000467841"/>
    </source>
</evidence>
<reference evidence="2" key="1">
    <citation type="submission" date="2020-01" db="EMBL/GenBank/DDBJ databases">
        <authorList>
            <person name="Mishra B."/>
        </authorList>
    </citation>
    <scope>NUCLEOTIDE SEQUENCE [LARGE SCALE GENOMIC DNA]</scope>
</reference>
<proteinExistence type="predicted"/>